<dbReference type="InterPro" id="IPR005895">
    <property type="entry name" value="ABC_transptr_haem_export_CcmA"/>
</dbReference>
<evidence type="ECO:0000256" key="4">
    <source>
        <dbReference type="ARBA" id="ARBA00022748"/>
    </source>
</evidence>
<accession>A0A9X4XQU0</accession>
<reference evidence="9 10" key="1">
    <citation type="submission" date="2019-11" db="EMBL/GenBank/DDBJ databases">
        <title>Whole-genome sequence of Rhodoplanes serenus DSM 18633, type strain.</title>
        <authorList>
            <person name="Kyndt J.A."/>
            <person name="Meyer T.E."/>
        </authorList>
    </citation>
    <scope>NUCLEOTIDE SEQUENCE [LARGE SCALE GENOMIC DNA]</scope>
    <source>
        <strain evidence="9 10">DSM 18633</strain>
    </source>
</reference>
<comment type="caution">
    <text evidence="9">The sequence shown here is derived from an EMBL/GenBank/DDBJ whole genome shotgun (WGS) entry which is preliminary data.</text>
</comment>
<dbReference type="PANTHER" id="PTHR43499">
    <property type="entry name" value="ABC TRANSPORTER I FAMILY MEMBER 1"/>
    <property type="match status" value="1"/>
</dbReference>
<evidence type="ECO:0000256" key="6">
    <source>
        <dbReference type="ARBA" id="ARBA00022967"/>
    </source>
</evidence>
<dbReference type="NCBIfam" id="TIGR01189">
    <property type="entry name" value="ccmA"/>
    <property type="match status" value="1"/>
</dbReference>
<keyword evidence="4" id="KW-0201">Cytochrome c-type biogenesis</keyword>
<dbReference type="PANTHER" id="PTHR43499:SF1">
    <property type="entry name" value="ABC TRANSPORTER I FAMILY MEMBER 1"/>
    <property type="match status" value="1"/>
</dbReference>
<dbReference type="GO" id="GO:0016887">
    <property type="term" value="F:ATP hydrolysis activity"/>
    <property type="evidence" value="ECO:0007669"/>
    <property type="project" value="InterPro"/>
</dbReference>
<dbReference type="AlphaFoldDB" id="A0A9X4XQU0"/>
<dbReference type="PROSITE" id="PS50893">
    <property type="entry name" value="ABC_TRANSPORTER_2"/>
    <property type="match status" value="1"/>
</dbReference>
<dbReference type="GO" id="GO:0022857">
    <property type="term" value="F:transmembrane transporter activity"/>
    <property type="evidence" value="ECO:0007669"/>
    <property type="project" value="InterPro"/>
</dbReference>
<sequence>MDLIGHDLACVRGQREVFTGLDFRVGAGEALALTGRNGAGKSSLLRLIAGLVRPAAGSVRLDGGDPELTLPEQAHYLGHLDALKPSLTVTENLDFWIDYLGGDRARLGTALEAVALDDLADLPAGYLSAGQRRRLSIARLVAVARPVWLLDEPTSALDVASQERLAGLMRAHLAGGGLILAATHGPLGLDTRELRLGGRG</sequence>
<keyword evidence="6" id="KW-1278">Translocase</keyword>
<dbReference type="InterPro" id="IPR003593">
    <property type="entry name" value="AAA+_ATPase"/>
</dbReference>
<dbReference type="Pfam" id="PF00005">
    <property type="entry name" value="ABC_tran"/>
    <property type="match status" value="1"/>
</dbReference>
<dbReference type="SUPFAM" id="SSF52540">
    <property type="entry name" value="P-loop containing nucleoside triphosphate hydrolases"/>
    <property type="match status" value="1"/>
</dbReference>
<evidence type="ECO:0000259" key="8">
    <source>
        <dbReference type="PROSITE" id="PS50893"/>
    </source>
</evidence>
<organism evidence="9 10">
    <name type="scientific">Rhodoplanes serenus</name>
    <dbReference type="NCBI Taxonomy" id="200615"/>
    <lineage>
        <taxon>Bacteria</taxon>
        <taxon>Pseudomonadati</taxon>
        <taxon>Pseudomonadota</taxon>
        <taxon>Alphaproteobacteria</taxon>
        <taxon>Hyphomicrobiales</taxon>
        <taxon>Nitrobacteraceae</taxon>
        <taxon>Rhodoplanes</taxon>
    </lineage>
</organism>
<dbReference type="RefSeq" id="WP_155481373.1">
    <property type="nucleotide sequence ID" value="NZ_WNKV01000023.1"/>
</dbReference>
<proteinExistence type="inferred from homology"/>
<evidence type="ECO:0000256" key="1">
    <source>
        <dbReference type="ARBA" id="ARBA00005417"/>
    </source>
</evidence>
<dbReference type="EMBL" id="WNKV01000023">
    <property type="protein sequence ID" value="MTW19087.1"/>
    <property type="molecule type" value="Genomic_DNA"/>
</dbReference>
<dbReference type="InterPro" id="IPR003439">
    <property type="entry name" value="ABC_transporter-like_ATP-bd"/>
</dbReference>
<keyword evidence="7" id="KW-0472">Membrane</keyword>
<comment type="similarity">
    <text evidence="1">Belongs to the ABC transporter superfamily.</text>
</comment>
<dbReference type="Gene3D" id="3.40.50.300">
    <property type="entry name" value="P-loop containing nucleotide triphosphate hydrolases"/>
    <property type="match status" value="1"/>
</dbReference>
<feature type="domain" description="ABC transporter" evidence="8">
    <location>
        <begin position="3"/>
        <end position="200"/>
    </location>
</feature>
<dbReference type="GO" id="GO:0017004">
    <property type="term" value="P:cytochrome complex assembly"/>
    <property type="evidence" value="ECO:0007669"/>
    <property type="project" value="UniProtKB-KW"/>
</dbReference>
<evidence type="ECO:0000256" key="5">
    <source>
        <dbReference type="ARBA" id="ARBA00022840"/>
    </source>
</evidence>
<evidence type="ECO:0000256" key="3">
    <source>
        <dbReference type="ARBA" id="ARBA00022741"/>
    </source>
</evidence>
<dbReference type="Proteomes" id="UP000438991">
    <property type="component" value="Unassembled WGS sequence"/>
</dbReference>
<dbReference type="InterPro" id="IPR017871">
    <property type="entry name" value="ABC_transporter-like_CS"/>
</dbReference>
<dbReference type="InterPro" id="IPR027417">
    <property type="entry name" value="P-loop_NTPase"/>
</dbReference>
<dbReference type="PROSITE" id="PS00211">
    <property type="entry name" value="ABC_TRANSPORTER_1"/>
    <property type="match status" value="1"/>
</dbReference>
<protein>
    <submittedName>
        <fullName evidence="9">Heme ABC exporter ATP-binding protein CcmA</fullName>
    </submittedName>
</protein>
<name>A0A9X4XQU0_9BRAD</name>
<evidence type="ECO:0000313" key="9">
    <source>
        <dbReference type="EMBL" id="MTW19087.1"/>
    </source>
</evidence>
<keyword evidence="5 9" id="KW-0067">ATP-binding</keyword>
<dbReference type="SMART" id="SM00382">
    <property type="entry name" value="AAA"/>
    <property type="match status" value="1"/>
</dbReference>
<evidence type="ECO:0000256" key="2">
    <source>
        <dbReference type="ARBA" id="ARBA00022448"/>
    </source>
</evidence>
<evidence type="ECO:0000256" key="7">
    <source>
        <dbReference type="ARBA" id="ARBA00023136"/>
    </source>
</evidence>
<evidence type="ECO:0000313" key="10">
    <source>
        <dbReference type="Proteomes" id="UP000438991"/>
    </source>
</evidence>
<keyword evidence="3" id="KW-0547">Nucleotide-binding</keyword>
<gene>
    <name evidence="9" type="primary">ccmA</name>
    <name evidence="9" type="ORF">GJ689_23085</name>
</gene>
<dbReference type="GO" id="GO:0005524">
    <property type="term" value="F:ATP binding"/>
    <property type="evidence" value="ECO:0007669"/>
    <property type="project" value="UniProtKB-KW"/>
</dbReference>
<keyword evidence="2" id="KW-0813">Transport</keyword>